<dbReference type="eggNOG" id="COG3706">
    <property type="taxonomic scope" value="Bacteria"/>
</dbReference>
<dbReference type="HOGENOM" id="CLU_000445_69_1_7"/>
<protein>
    <submittedName>
        <fullName evidence="5">Response regulator receiver protein</fullName>
    </submittedName>
</protein>
<organism evidence="5">
    <name type="scientific">Geobacter sp. (strain M21)</name>
    <dbReference type="NCBI Taxonomy" id="443144"/>
    <lineage>
        <taxon>Bacteria</taxon>
        <taxon>Pseudomonadati</taxon>
        <taxon>Thermodesulfobacteriota</taxon>
        <taxon>Desulfuromonadia</taxon>
        <taxon>Geobacterales</taxon>
        <taxon>Geobacteraceae</taxon>
        <taxon>Geobacter</taxon>
    </lineage>
</organism>
<evidence type="ECO:0000256" key="1">
    <source>
        <dbReference type="ARBA" id="ARBA00022553"/>
    </source>
</evidence>
<feature type="domain" description="Response regulatory" evidence="4">
    <location>
        <begin position="5"/>
        <end position="120"/>
    </location>
</feature>
<keyword evidence="1 2" id="KW-0597">Phosphoprotein</keyword>
<gene>
    <name evidence="5" type="ordered locus">GM21_0360</name>
</gene>
<keyword evidence="3" id="KW-0175">Coiled coil</keyword>
<sequence>MIKKKLLVVDDTPENLIILYKILRKEYEVLGANSGKEALLALAENLPDLILLDVMMPEMDGLEVCRILKDDSRYRDIPVIFITALSDEVDESRGFEAGAVDYLSKPVNPVILSHRVAVHLELQSQKEALARKNQELQEALSRVKELSGLLPICMTCKKIRDDQGYWNQLESYISLHSEALFSHGYCPECAAAAIKKILPVPNLR</sequence>
<dbReference type="InterPro" id="IPR001789">
    <property type="entry name" value="Sig_transdc_resp-reg_receiver"/>
</dbReference>
<dbReference type="InterPro" id="IPR011006">
    <property type="entry name" value="CheY-like_superfamily"/>
</dbReference>
<dbReference type="SMART" id="SM00448">
    <property type="entry name" value="REC"/>
    <property type="match status" value="1"/>
</dbReference>
<dbReference type="PANTHER" id="PTHR44591:SF3">
    <property type="entry name" value="RESPONSE REGULATORY DOMAIN-CONTAINING PROTEIN"/>
    <property type="match status" value="1"/>
</dbReference>
<evidence type="ECO:0000313" key="5">
    <source>
        <dbReference type="EMBL" id="ACT16441.1"/>
    </source>
</evidence>
<proteinExistence type="predicted"/>
<dbReference type="InterPro" id="IPR050595">
    <property type="entry name" value="Bact_response_regulator"/>
</dbReference>
<dbReference type="OrthoDB" id="9790791at2"/>
<feature type="coiled-coil region" evidence="3">
    <location>
        <begin position="119"/>
        <end position="149"/>
    </location>
</feature>
<evidence type="ECO:0000259" key="4">
    <source>
        <dbReference type="PROSITE" id="PS50110"/>
    </source>
</evidence>
<dbReference type="SUPFAM" id="SSF52172">
    <property type="entry name" value="CheY-like"/>
    <property type="match status" value="1"/>
</dbReference>
<dbReference type="EMBL" id="CP001661">
    <property type="protein sequence ID" value="ACT16441.1"/>
    <property type="molecule type" value="Genomic_DNA"/>
</dbReference>
<feature type="modified residue" description="4-aspartylphosphate" evidence="2">
    <location>
        <position position="53"/>
    </location>
</feature>
<dbReference type="AlphaFoldDB" id="C6DYU0"/>
<dbReference type="GO" id="GO:0000160">
    <property type="term" value="P:phosphorelay signal transduction system"/>
    <property type="evidence" value="ECO:0007669"/>
    <property type="project" value="InterPro"/>
</dbReference>
<dbReference type="CDD" id="cd19920">
    <property type="entry name" value="REC_PA4781-like"/>
    <property type="match status" value="1"/>
</dbReference>
<accession>C6DYU0</accession>
<dbReference type="Gene3D" id="3.40.50.2300">
    <property type="match status" value="1"/>
</dbReference>
<dbReference type="PANTHER" id="PTHR44591">
    <property type="entry name" value="STRESS RESPONSE REGULATOR PROTEIN 1"/>
    <property type="match status" value="1"/>
</dbReference>
<evidence type="ECO:0000256" key="3">
    <source>
        <dbReference type="SAM" id="Coils"/>
    </source>
</evidence>
<dbReference type="STRING" id="443144.GM21_0360"/>
<reference evidence="5" key="1">
    <citation type="submission" date="2009-07" db="EMBL/GenBank/DDBJ databases">
        <title>Complete sequence of Geobacter sp. M21.</title>
        <authorList>
            <consortium name="US DOE Joint Genome Institute"/>
            <person name="Lucas S."/>
            <person name="Copeland A."/>
            <person name="Lapidus A."/>
            <person name="Glavina del Rio T."/>
            <person name="Dalin E."/>
            <person name="Tice H."/>
            <person name="Bruce D."/>
            <person name="Goodwin L."/>
            <person name="Pitluck S."/>
            <person name="Saunders E."/>
            <person name="Brettin T."/>
            <person name="Detter J.C."/>
            <person name="Han C."/>
            <person name="Larimer F."/>
            <person name="Land M."/>
            <person name="Hauser L."/>
            <person name="Kyrpides N."/>
            <person name="Ovchinnikova G."/>
            <person name="Lovley D."/>
        </authorList>
    </citation>
    <scope>NUCLEOTIDE SEQUENCE [LARGE SCALE GENOMIC DNA]</scope>
    <source>
        <strain evidence="5">M21</strain>
    </source>
</reference>
<dbReference type="PROSITE" id="PS50110">
    <property type="entry name" value="RESPONSE_REGULATORY"/>
    <property type="match status" value="1"/>
</dbReference>
<dbReference type="Pfam" id="PF00072">
    <property type="entry name" value="Response_reg"/>
    <property type="match status" value="1"/>
</dbReference>
<dbReference type="KEGG" id="gem:GM21_0360"/>
<name>C6DYU0_GEOSM</name>
<evidence type="ECO:0000256" key="2">
    <source>
        <dbReference type="PROSITE-ProRule" id="PRU00169"/>
    </source>
</evidence>